<keyword evidence="4" id="KW-0378">Hydrolase</keyword>
<dbReference type="GO" id="GO:0008889">
    <property type="term" value="F:glycerophosphodiester phosphodiesterase activity"/>
    <property type="evidence" value="ECO:0007669"/>
    <property type="project" value="UniProtKB-EC"/>
</dbReference>
<dbReference type="Pfam" id="PF03009">
    <property type="entry name" value="GDPD"/>
    <property type="match status" value="1"/>
</dbReference>
<dbReference type="InterPro" id="IPR003343">
    <property type="entry name" value="Big_2"/>
</dbReference>
<dbReference type="InterPro" id="IPR030395">
    <property type="entry name" value="GP_PDE_dom"/>
</dbReference>
<dbReference type="InterPro" id="IPR017946">
    <property type="entry name" value="PLC-like_Pdiesterase_TIM-brl"/>
</dbReference>
<dbReference type="Gene3D" id="3.20.20.190">
    <property type="entry name" value="Phosphatidylinositol (PI) phosphodiesterase"/>
    <property type="match status" value="1"/>
</dbReference>
<feature type="signal peptide" evidence="1">
    <location>
        <begin position="1"/>
        <end position="27"/>
    </location>
</feature>
<dbReference type="SMART" id="SM00635">
    <property type="entry name" value="BID_2"/>
    <property type="match status" value="2"/>
</dbReference>
<name>A0A4P8IH95_9FIRM</name>
<dbReference type="SUPFAM" id="SSF51695">
    <property type="entry name" value="PLC-like phosphodiesterases"/>
    <property type="match status" value="1"/>
</dbReference>
<sequence length="461" mass="51617">MKKLKFLLRTASLCMAFILMGTNTVSAKTPKVKKIKFSNVSSKKTMYRGTSKKFTVKITPSKAKSRKLQWYSSNKKVATVSSKGTVTAKKNGTAYITARVKSQKSKKVRCKVTVKTKKVSKVSFSSSKAVLQQGKYYTRKPTVSPSYAYNKKVTYKSSNTKVATVNSSGKIYAKGQGTATITATAADGSKKKSSYPVRVIGKITSNPSSGTKFVAHRGLSSEAPENTVKAFELAGEAGFWGAETDIRMTSDGEFVAMHDTTLKRMCGVDKRPEDMTSEDIKSRKIISGNNISKYKNDPKANQVAFLEDYLKVCKEKDMVPVIEIKMEYTTNGKVADSRMQGVVEDDLQKLSDTVETKMDGGQYMFIAYDFDTMVEMRKIVKDMPNVKLQHVTNDANPGMINYYYKRGIALDCNYTKISDSTLNQFLNSKVLVNLWTVDNEEKVWDFINKKVDYITTNKKFW</sequence>
<evidence type="ECO:0000313" key="5">
    <source>
        <dbReference type="Proteomes" id="UP000298653"/>
    </source>
</evidence>
<dbReference type="InterPro" id="IPR008964">
    <property type="entry name" value="Invasin/intimin_cell_adhesion"/>
</dbReference>
<feature type="domain" description="Ig-like" evidence="2">
    <location>
        <begin position="30"/>
        <end position="120"/>
    </location>
</feature>
<organism evidence="4 5">
    <name type="scientific">Anaerostipes rhamnosivorans</name>
    <dbReference type="NCBI Taxonomy" id="1229621"/>
    <lineage>
        <taxon>Bacteria</taxon>
        <taxon>Bacillati</taxon>
        <taxon>Bacillota</taxon>
        <taxon>Clostridia</taxon>
        <taxon>Lachnospirales</taxon>
        <taxon>Lachnospiraceae</taxon>
        <taxon>Anaerostipes</taxon>
    </lineage>
</organism>
<gene>
    <name evidence="4" type="ORF">AR1Y2_2897</name>
</gene>
<feature type="chain" id="PRO_5020961244" evidence="1">
    <location>
        <begin position="28"/>
        <end position="461"/>
    </location>
</feature>
<reference evidence="4 5" key="1">
    <citation type="submission" date="2019-05" db="EMBL/GenBank/DDBJ databases">
        <title>Complete genome sequencing of Anaerostipes rhamnosivorans.</title>
        <authorList>
            <person name="Bui T.P.N."/>
            <person name="de Vos W.M."/>
        </authorList>
    </citation>
    <scope>NUCLEOTIDE SEQUENCE [LARGE SCALE GENOMIC DNA]</scope>
    <source>
        <strain evidence="4 5">1y2</strain>
    </source>
</reference>
<evidence type="ECO:0000259" key="3">
    <source>
        <dbReference type="PROSITE" id="PS51704"/>
    </source>
</evidence>
<evidence type="ECO:0000256" key="1">
    <source>
        <dbReference type="SAM" id="SignalP"/>
    </source>
</evidence>
<evidence type="ECO:0000313" key="4">
    <source>
        <dbReference type="EMBL" id="QCP36351.1"/>
    </source>
</evidence>
<dbReference type="Pfam" id="PF02368">
    <property type="entry name" value="Big_2"/>
    <property type="match status" value="2"/>
</dbReference>
<keyword evidence="5" id="KW-1185">Reference proteome</keyword>
<accession>A0A4P8IH95</accession>
<protein>
    <submittedName>
        <fullName evidence="4">Glycerophosphoryl diester phosphodiesterase</fullName>
        <ecNumber evidence="4">3.1.4.46</ecNumber>
    </submittedName>
</protein>
<dbReference type="PANTHER" id="PTHR46211:SF1">
    <property type="entry name" value="GLYCEROPHOSPHODIESTER PHOSPHODIESTERASE, CYTOPLASMIC"/>
    <property type="match status" value="1"/>
</dbReference>
<dbReference type="Gene3D" id="2.60.40.1080">
    <property type="match status" value="2"/>
</dbReference>
<dbReference type="PANTHER" id="PTHR46211">
    <property type="entry name" value="GLYCEROPHOSPHORYL DIESTER PHOSPHODIESTERASE"/>
    <property type="match status" value="1"/>
</dbReference>
<dbReference type="PROSITE" id="PS51704">
    <property type="entry name" value="GP_PDE"/>
    <property type="match status" value="1"/>
</dbReference>
<dbReference type="AlphaFoldDB" id="A0A4P8IH95"/>
<dbReference type="EC" id="3.1.4.46" evidence="4"/>
<dbReference type="KEGG" id="arf:AR1Y2_2897"/>
<keyword evidence="1" id="KW-0732">Signal</keyword>
<feature type="domain" description="GP-PDE" evidence="3">
    <location>
        <begin position="211"/>
        <end position="461"/>
    </location>
</feature>
<evidence type="ECO:0000259" key="2">
    <source>
        <dbReference type="PROSITE" id="PS50835"/>
    </source>
</evidence>
<dbReference type="RefSeq" id="WP_243118765.1">
    <property type="nucleotide sequence ID" value="NZ_CP040058.1"/>
</dbReference>
<dbReference type="Proteomes" id="UP000298653">
    <property type="component" value="Chromosome"/>
</dbReference>
<dbReference type="PROSITE" id="PS50835">
    <property type="entry name" value="IG_LIKE"/>
    <property type="match status" value="1"/>
</dbReference>
<proteinExistence type="predicted"/>
<dbReference type="CDD" id="cd08582">
    <property type="entry name" value="GDPD_like_2"/>
    <property type="match status" value="1"/>
</dbReference>
<dbReference type="SUPFAM" id="SSF49373">
    <property type="entry name" value="Invasin/intimin cell-adhesion fragments"/>
    <property type="match status" value="2"/>
</dbReference>
<dbReference type="GO" id="GO:0006629">
    <property type="term" value="P:lipid metabolic process"/>
    <property type="evidence" value="ECO:0007669"/>
    <property type="project" value="InterPro"/>
</dbReference>
<dbReference type="InterPro" id="IPR007110">
    <property type="entry name" value="Ig-like_dom"/>
</dbReference>
<dbReference type="EMBL" id="CP040058">
    <property type="protein sequence ID" value="QCP36351.1"/>
    <property type="molecule type" value="Genomic_DNA"/>
</dbReference>